<evidence type="ECO:0000313" key="1">
    <source>
        <dbReference type="EMBL" id="KRM04010.1"/>
    </source>
</evidence>
<dbReference type="STRING" id="1423750.FC89_GL002413"/>
<accession>A0A0R1VEV0</accession>
<name>A0A0R1VEV0_9LACO</name>
<dbReference type="GO" id="GO:0005737">
    <property type="term" value="C:cytoplasm"/>
    <property type="evidence" value="ECO:0007669"/>
    <property type="project" value="TreeGrafter"/>
</dbReference>
<dbReference type="GO" id="GO:0016788">
    <property type="term" value="F:hydrolase activity, acting on ester bonds"/>
    <property type="evidence" value="ECO:0007669"/>
    <property type="project" value="TreeGrafter"/>
</dbReference>
<dbReference type="GeneID" id="98320064"/>
<sequence>MLYVWDSGAYSHWRNYEEYAAIEPEQIDWFNKLPYKRKAGNIDLVFLHIPLPEYKLAAKKIFQGEKNEEICSSLTNSGLFYSLLRRQNVKALFAGHDHDNNFVGEYHGIKLGYGNVTGYNTYGVLARGVRIIELKNDQFETEIKLFE</sequence>
<dbReference type="EMBL" id="AZGB01000030">
    <property type="protein sequence ID" value="KRM04010.1"/>
    <property type="molecule type" value="Genomic_DNA"/>
</dbReference>
<organism evidence="1 2">
    <name type="scientific">Liquorilactobacillus ghanensis DSM 18630</name>
    <dbReference type="NCBI Taxonomy" id="1423750"/>
    <lineage>
        <taxon>Bacteria</taxon>
        <taxon>Bacillati</taxon>
        <taxon>Bacillota</taxon>
        <taxon>Bacilli</taxon>
        <taxon>Lactobacillales</taxon>
        <taxon>Lactobacillaceae</taxon>
        <taxon>Liquorilactobacillus</taxon>
    </lineage>
</organism>
<comment type="caution">
    <text evidence="1">The sequence shown here is derived from an EMBL/GenBank/DDBJ whole genome shotgun (WGS) entry which is preliminary data.</text>
</comment>
<gene>
    <name evidence="1" type="ORF">FC89_GL002413</name>
</gene>
<dbReference type="InterPro" id="IPR029052">
    <property type="entry name" value="Metallo-depent_PP-like"/>
</dbReference>
<proteinExistence type="predicted"/>
<dbReference type="PANTHER" id="PTHR32440">
    <property type="entry name" value="PHOSPHATASE DCR2-RELATED-RELATED"/>
    <property type="match status" value="1"/>
</dbReference>
<dbReference type="AlphaFoldDB" id="A0A0R1VEV0"/>
<evidence type="ECO:0000313" key="2">
    <source>
        <dbReference type="Proteomes" id="UP000051451"/>
    </source>
</evidence>
<dbReference type="RefSeq" id="WP_057872750.1">
    <property type="nucleotide sequence ID" value="NZ_AZGB01000030.1"/>
</dbReference>
<dbReference type="SUPFAM" id="SSF56300">
    <property type="entry name" value="Metallo-dependent phosphatases"/>
    <property type="match status" value="1"/>
</dbReference>
<protein>
    <submittedName>
        <fullName evidence="1">Histidinol phosphate phosphatase HisJ family protein</fullName>
    </submittedName>
</protein>
<dbReference type="Gene3D" id="3.60.21.10">
    <property type="match status" value="1"/>
</dbReference>
<dbReference type="PATRIC" id="fig|1423750.3.peg.2455"/>
<reference evidence="1 2" key="1">
    <citation type="journal article" date="2015" name="Genome Announc.">
        <title>Expanding the biotechnology potential of lactobacilli through comparative genomics of 213 strains and associated genera.</title>
        <authorList>
            <person name="Sun Z."/>
            <person name="Harris H.M."/>
            <person name="McCann A."/>
            <person name="Guo C."/>
            <person name="Argimon S."/>
            <person name="Zhang W."/>
            <person name="Yang X."/>
            <person name="Jeffery I.B."/>
            <person name="Cooney J.C."/>
            <person name="Kagawa T.F."/>
            <person name="Liu W."/>
            <person name="Song Y."/>
            <person name="Salvetti E."/>
            <person name="Wrobel A."/>
            <person name="Rasinkangas P."/>
            <person name="Parkhill J."/>
            <person name="Rea M.C."/>
            <person name="O'Sullivan O."/>
            <person name="Ritari J."/>
            <person name="Douillard F.P."/>
            <person name="Paul Ross R."/>
            <person name="Yang R."/>
            <person name="Briner A.E."/>
            <person name="Felis G.E."/>
            <person name="de Vos W.M."/>
            <person name="Barrangou R."/>
            <person name="Klaenhammer T.R."/>
            <person name="Caufield P.W."/>
            <person name="Cui Y."/>
            <person name="Zhang H."/>
            <person name="O'Toole P.W."/>
        </authorList>
    </citation>
    <scope>NUCLEOTIDE SEQUENCE [LARGE SCALE GENOMIC DNA]</scope>
    <source>
        <strain evidence="1 2">DSM 18630</strain>
    </source>
</reference>
<dbReference type="Proteomes" id="UP000051451">
    <property type="component" value="Unassembled WGS sequence"/>
</dbReference>
<keyword evidence="2" id="KW-1185">Reference proteome</keyword>
<dbReference type="PANTHER" id="PTHR32440:SF11">
    <property type="entry name" value="METALLOPHOSPHOESTERASE DOMAIN-CONTAINING PROTEIN"/>
    <property type="match status" value="1"/>
</dbReference>